<evidence type="ECO:0000313" key="1">
    <source>
        <dbReference type="EMBL" id="KMO73374.1"/>
    </source>
</evidence>
<reference evidence="1 2" key="1">
    <citation type="journal article" date="2015" name="Genome Biol. Evol.">
        <title>Characterization of Three Mycobacterium spp. with Potential Use in Bioremediation by Genome Sequencing and Comparative Genomics.</title>
        <authorList>
            <person name="Das S."/>
            <person name="Pettersson B.M."/>
            <person name="Behra P.R."/>
            <person name="Ramesh M."/>
            <person name="Dasgupta S."/>
            <person name="Bhattacharya A."/>
            <person name="Kirsebom L.A."/>
        </authorList>
    </citation>
    <scope>NUCLEOTIDE SEQUENCE [LARGE SCALE GENOMIC DNA]</scope>
    <source>
        <strain evidence="1 2">DSM 44219</strain>
    </source>
</reference>
<proteinExistence type="predicted"/>
<gene>
    <name evidence="1" type="ORF">MCHUDSM44219_04552</name>
</gene>
<protein>
    <submittedName>
        <fullName evidence="1">Uncharacterized protein</fullName>
    </submittedName>
</protein>
<accession>A0A0J6VT64</accession>
<dbReference type="AlphaFoldDB" id="A0A0J6VT64"/>
<dbReference type="EMBL" id="JYNX01000060">
    <property type="protein sequence ID" value="KMO73374.1"/>
    <property type="molecule type" value="Genomic_DNA"/>
</dbReference>
<organism evidence="1 2">
    <name type="scientific">Mycolicibacterium chubuense</name>
    <name type="common">Mycobacterium chubuense</name>
    <dbReference type="NCBI Taxonomy" id="1800"/>
    <lineage>
        <taxon>Bacteria</taxon>
        <taxon>Bacillati</taxon>
        <taxon>Actinomycetota</taxon>
        <taxon>Actinomycetes</taxon>
        <taxon>Mycobacteriales</taxon>
        <taxon>Mycobacteriaceae</taxon>
        <taxon>Mycolicibacterium</taxon>
    </lineage>
</organism>
<dbReference type="Proteomes" id="UP000036176">
    <property type="component" value="Unassembled WGS sequence"/>
</dbReference>
<keyword evidence="2" id="KW-1185">Reference proteome</keyword>
<sequence>MTATTAPTAISAARPENDCISWALRPVFCSLLVSRLPMANRAQV</sequence>
<name>A0A0J6VT64_MYCCU</name>
<dbReference type="PATRIC" id="fig|1800.3.peg.4575"/>
<comment type="caution">
    <text evidence="1">The sequence shown here is derived from an EMBL/GenBank/DDBJ whole genome shotgun (WGS) entry which is preliminary data.</text>
</comment>
<evidence type="ECO:0000313" key="2">
    <source>
        <dbReference type="Proteomes" id="UP000036176"/>
    </source>
</evidence>